<proteinExistence type="inferred from homology"/>
<protein>
    <submittedName>
        <fullName evidence="11">Lipoprotein releasing system, transmembrane protein, LolC/E family</fullName>
    </submittedName>
</protein>
<evidence type="ECO:0000313" key="11">
    <source>
        <dbReference type="EMBL" id="AEB10535.1"/>
    </source>
</evidence>
<evidence type="ECO:0000256" key="8">
    <source>
        <dbReference type="SAM" id="Phobius"/>
    </source>
</evidence>
<evidence type="ECO:0000313" key="12">
    <source>
        <dbReference type="Proteomes" id="UP000000483"/>
    </source>
</evidence>
<gene>
    <name evidence="11" type="ordered locus">Desac_2721</name>
</gene>
<name>F2NIR0_DESAR</name>
<dbReference type="Pfam" id="PF12704">
    <property type="entry name" value="MacB_PCD"/>
    <property type="match status" value="1"/>
</dbReference>
<feature type="transmembrane region" description="Helical" evidence="8">
    <location>
        <begin position="375"/>
        <end position="392"/>
    </location>
</feature>
<dbReference type="GO" id="GO:0044874">
    <property type="term" value="P:lipoprotein localization to outer membrane"/>
    <property type="evidence" value="ECO:0007669"/>
    <property type="project" value="TreeGrafter"/>
</dbReference>
<accession>F2NIR0</accession>
<keyword evidence="3" id="KW-0813">Transport</keyword>
<keyword evidence="12" id="KW-1185">Reference proteome</keyword>
<evidence type="ECO:0000259" key="10">
    <source>
        <dbReference type="Pfam" id="PF12704"/>
    </source>
</evidence>
<dbReference type="EMBL" id="CP002629">
    <property type="protein sequence ID" value="AEB10535.1"/>
    <property type="molecule type" value="Genomic_DNA"/>
</dbReference>
<reference evidence="11 12" key="1">
    <citation type="journal article" date="2011" name="Stand. Genomic Sci.">
        <title>Complete genome sequence of the acetate-degrading sulfate reducer Desulfobacca acetoxidans type strain (ASRB2).</title>
        <authorList>
            <person name="Goker M."/>
            <person name="Teshima H."/>
            <person name="Lapidus A."/>
            <person name="Nolan M."/>
            <person name="Lucas S."/>
            <person name="Hammon N."/>
            <person name="Deshpande S."/>
            <person name="Cheng J.F."/>
            <person name="Tapia R."/>
            <person name="Han C."/>
            <person name="Goodwin L."/>
            <person name="Pitluck S."/>
            <person name="Huntemann M."/>
            <person name="Liolios K."/>
            <person name="Ivanova N."/>
            <person name="Pagani I."/>
            <person name="Mavromatis K."/>
            <person name="Ovchinikova G."/>
            <person name="Pati A."/>
            <person name="Chen A."/>
            <person name="Palaniappan K."/>
            <person name="Land M."/>
            <person name="Hauser L."/>
            <person name="Brambilla E.M."/>
            <person name="Rohde M."/>
            <person name="Spring S."/>
            <person name="Detter J.C."/>
            <person name="Woyke T."/>
            <person name="Bristow J."/>
            <person name="Eisen J.A."/>
            <person name="Markowitz V."/>
            <person name="Hugenholtz P."/>
            <person name="Kyrpides N.C."/>
            <person name="Klenk H.P."/>
        </authorList>
    </citation>
    <scope>NUCLEOTIDE SEQUENCE [LARGE SCALE GENOMIC DNA]</scope>
    <source>
        <strain evidence="12">ATCC 700848 / DSM 11109 / ASRB2</strain>
    </source>
</reference>
<dbReference type="KEGG" id="dao:Desac_2721"/>
<dbReference type="InterPro" id="IPR011925">
    <property type="entry name" value="LolCE_TM"/>
</dbReference>
<dbReference type="PANTHER" id="PTHR30489">
    <property type="entry name" value="LIPOPROTEIN-RELEASING SYSTEM TRANSMEMBRANE PROTEIN LOLE"/>
    <property type="match status" value="1"/>
</dbReference>
<dbReference type="STRING" id="880072.Desac_2721"/>
<evidence type="ECO:0000256" key="6">
    <source>
        <dbReference type="ARBA" id="ARBA00022989"/>
    </source>
</evidence>
<dbReference type="AlphaFoldDB" id="F2NIR0"/>
<dbReference type="NCBIfam" id="TIGR02212">
    <property type="entry name" value="lolCE"/>
    <property type="match status" value="1"/>
</dbReference>
<sequence length="409" mass="44407">MQFERLVALRYLKAKRREKFISLISFISIAGVAVGVMALLVVIGVMTGFDQDLKRKILSVNAHVILIKPGYSIVDYDALVKKVEAVPGVASAKPFIYTQVMFSGPNNISGGVIRGLDLASIHQGGPAAIEVRDGSFTTLDKVQPAELPSVAVGNELAKNIGVRVGSQIKIISPLGTLTPMGRIPRVKNFQVGAIFHSGMFEFDNTLVYASIPQVQEYLGLGDKVTGLEIRVDDIYAADTVAAAVQTALGPGYQTRDWMRMNRSLFAALKLEKIAMFIILTLIVLVAAFNITSTLIMLVMEKHKDIAILKSLGATRRSIMKIFILEGLIIGAIGTVLGLGLGYLLTAMLKKYEFIKLPSDVYYISTLPVKVESLDVALIAGATMLISFLATIYPSWQASRLDPVEAIRFG</sequence>
<keyword evidence="11" id="KW-0449">Lipoprotein</keyword>
<evidence type="ECO:0000259" key="9">
    <source>
        <dbReference type="Pfam" id="PF02687"/>
    </source>
</evidence>
<evidence type="ECO:0000256" key="3">
    <source>
        <dbReference type="ARBA" id="ARBA00022448"/>
    </source>
</evidence>
<comment type="subcellular location">
    <subcellularLocation>
        <location evidence="1">Cell membrane</location>
        <topology evidence="1">Multi-pass membrane protein</topology>
    </subcellularLocation>
</comment>
<organism evidence="11 12">
    <name type="scientific">Desulfobacca acetoxidans (strain ATCC 700848 / DSM 11109 / ASRB2)</name>
    <dbReference type="NCBI Taxonomy" id="880072"/>
    <lineage>
        <taxon>Bacteria</taxon>
        <taxon>Pseudomonadati</taxon>
        <taxon>Thermodesulfobacteriota</taxon>
        <taxon>Desulfobaccia</taxon>
        <taxon>Desulfobaccales</taxon>
        <taxon>Desulfobaccaceae</taxon>
        <taxon>Desulfobacca</taxon>
    </lineage>
</organism>
<dbReference type="InterPro" id="IPR051447">
    <property type="entry name" value="Lipoprotein-release_system"/>
</dbReference>
<dbReference type="InterPro" id="IPR003838">
    <property type="entry name" value="ABC3_permease_C"/>
</dbReference>
<feature type="transmembrane region" description="Helical" evidence="8">
    <location>
        <begin position="273"/>
        <end position="300"/>
    </location>
</feature>
<evidence type="ECO:0000256" key="7">
    <source>
        <dbReference type="ARBA" id="ARBA00023136"/>
    </source>
</evidence>
<dbReference type="Pfam" id="PF02687">
    <property type="entry name" value="FtsX"/>
    <property type="match status" value="1"/>
</dbReference>
<evidence type="ECO:0000256" key="5">
    <source>
        <dbReference type="ARBA" id="ARBA00022692"/>
    </source>
</evidence>
<keyword evidence="4" id="KW-1003">Cell membrane</keyword>
<dbReference type="HOGENOM" id="CLU_000604_8_1_7"/>
<dbReference type="Proteomes" id="UP000000483">
    <property type="component" value="Chromosome"/>
</dbReference>
<dbReference type="GO" id="GO:0042953">
    <property type="term" value="P:lipoprotein transport"/>
    <property type="evidence" value="ECO:0007669"/>
    <property type="project" value="InterPro"/>
</dbReference>
<feature type="domain" description="MacB-like periplasmic core" evidence="10">
    <location>
        <begin position="25"/>
        <end position="246"/>
    </location>
</feature>
<feature type="transmembrane region" description="Helical" evidence="8">
    <location>
        <begin position="321"/>
        <end position="344"/>
    </location>
</feature>
<dbReference type="RefSeq" id="WP_013707644.1">
    <property type="nucleotide sequence ID" value="NC_015388.1"/>
</dbReference>
<dbReference type="eggNOG" id="COG4591">
    <property type="taxonomic scope" value="Bacteria"/>
</dbReference>
<dbReference type="OrthoDB" id="9808461at2"/>
<keyword evidence="7 8" id="KW-0472">Membrane</keyword>
<feature type="transmembrane region" description="Helical" evidence="8">
    <location>
        <begin position="20"/>
        <end position="49"/>
    </location>
</feature>
<dbReference type="PANTHER" id="PTHR30489:SF0">
    <property type="entry name" value="LIPOPROTEIN-RELEASING SYSTEM TRANSMEMBRANE PROTEIN LOLE"/>
    <property type="match status" value="1"/>
</dbReference>
<evidence type="ECO:0000256" key="2">
    <source>
        <dbReference type="ARBA" id="ARBA00005236"/>
    </source>
</evidence>
<evidence type="ECO:0000256" key="4">
    <source>
        <dbReference type="ARBA" id="ARBA00022475"/>
    </source>
</evidence>
<comment type="similarity">
    <text evidence="2">Belongs to the ABC-4 integral membrane protein family. LolC/E subfamily.</text>
</comment>
<evidence type="ECO:0000256" key="1">
    <source>
        <dbReference type="ARBA" id="ARBA00004651"/>
    </source>
</evidence>
<keyword evidence="6 8" id="KW-1133">Transmembrane helix</keyword>
<reference evidence="12" key="2">
    <citation type="submission" date="2011-03" db="EMBL/GenBank/DDBJ databases">
        <title>The complete genome of Desulfobacca acetoxidans DSM 11109.</title>
        <authorList>
            <consortium name="US DOE Joint Genome Institute (JGI-PGF)"/>
            <person name="Lucas S."/>
            <person name="Copeland A."/>
            <person name="Lapidus A."/>
            <person name="Bruce D."/>
            <person name="Goodwin L."/>
            <person name="Pitluck S."/>
            <person name="Peters L."/>
            <person name="Kyrpides N."/>
            <person name="Mavromatis K."/>
            <person name="Ivanova N."/>
            <person name="Ovchinnikova G."/>
            <person name="Teshima H."/>
            <person name="Detter J.C."/>
            <person name="Han C."/>
            <person name="Land M."/>
            <person name="Hauser L."/>
            <person name="Markowitz V."/>
            <person name="Cheng J.-F."/>
            <person name="Hugenholtz P."/>
            <person name="Woyke T."/>
            <person name="Wu D."/>
            <person name="Spring S."/>
            <person name="Schueler E."/>
            <person name="Brambilla E."/>
            <person name="Klenk H.-P."/>
            <person name="Eisen J.A."/>
        </authorList>
    </citation>
    <scope>NUCLEOTIDE SEQUENCE [LARGE SCALE GENOMIC DNA]</scope>
    <source>
        <strain evidence="12">ATCC 700848 / DSM 11109 / ASRB2</strain>
    </source>
</reference>
<feature type="domain" description="ABC3 transporter permease C-terminal" evidence="9">
    <location>
        <begin position="276"/>
        <end position="402"/>
    </location>
</feature>
<keyword evidence="5 8" id="KW-0812">Transmembrane</keyword>
<dbReference type="InterPro" id="IPR025857">
    <property type="entry name" value="MacB_PCD"/>
</dbReference>
<dbReference type="GO" id="GO:0098797">
    <property type="term" value="C:plasma membrane protein complex"/>
    <property type="evidence" value="ECO:0007669"/>
    <property type="project" value="TreeGrafter"/>
</dbReference>